<proteinExistence type="predicted"/>
<organism evidence="2 3">
    <name type="scientific">Lophiotrema nucula</name>
    <dbReference type="NCBI Taxonomy" id="690887"/>
    <lineage>
        <taxon>Eukaryota</taxon>
        <taxon>Fungi</taxon>
        <taxon>Dikarya</taxon>
        <taxon>Ascomycota</taxon>
        <taxon>Pezizomycotina</taxon>
        <taxon>Dothideomycetes</taxon>
        <taxon>Pleosporomycetidae</taxon>
        <taxon>Pleosporales</taxon>
        <taxon>Lophiotremataceae</taxon>
        <taxon>Lophiotrema</taxon>
    </lineage>
</organism>
<dbReference type="InterPro" id="IPR000210">
    <property type="entry name" value="BTB/POZ_dom"/>
</dbReference>
<dbReference type="SUPFAM" id="SSF54695">
    <property type="entry name" value="POZ domain"/>
    <property type="match status" value="1"/>
</dbReference>
<accession>A0A6A5Z502</accession>
<dbReference type="EMBL" id="ML977326">
    <property type="protein sequence ID" value="KAF2114176.1"/>
    <property type="molecule type" value="Genomic_DNA"/>
</dbReference>
<evidence type="ECO:0000313" key="3">
    <source>
        <dbReference type="Proteomes" id="UP000799770"/>
    </source>
</evidence>
<dbReference type="AlphaFoldDB" id="A0A6A5Z502"/>
<evidence type="ECO:0000259" key="1">
    <source>
        <dbReference type="PROSITE" id="PS50097"/>
    </source>
</evidence>
<keyword evidence="3" id="KW-1185">Reference proteome</keyword>
<gene>
    <name evidence="2" type="ORF">BDV96DRAFT_647654</name>
</gene>
<dbReference type="Pfam" id="PF00651">
    <property type="entry name" value="BTB"/>
    <property type="match status" value="1"/>
</dbReference>
<name>A0A6A5Z502_9PLEO</name>
<dbReference type="PANTHER" id="PTHR47843:SF5">
    <property type="entry name" value="BTB_POZ DOMAIN PROTEIN"/>
    <property type="match status" value="1"/>
</dbReference>
<reference evidence="2" key="1">
    <citation type="journal article" date="2020" name="Stud. Mycol.">
        <title>101 Dothideomycetes genomes: a test case for predicting lifestyles and emergence of pathogens.</title>
        <authorList>
            <person name="Haridas S."/>
            <person name="Albert R."/>
            <person name="Binder M."/>
            <person name="Bloem J."/>
            <person name="Labutti K."/>
            <person name="Salamov A."/>
            <person name="Andreopoulos B."/>
            <person name="Baker S."/>
            <person name="Barry K."/>
            <person name="Bills G."/>
            <person name="Bluhm B."/>
            <person name="Cannon C."/>
            <person name="Castanera R."/>
            <person name="Culley D."/>
            <person name="Daum C."/>
            <person name="Ezra D."/>
            <person name="Gonzalez J."/>
            <person name="Henrissat B."/>
            <person name="Kuo A."/>
            <person name="Liang C."/>
            <person name="Lipzen A."/>
            <person name="Lutzoni F."/>
            <person name="Magnuson J."/>
            <person name="Mondo S."/>
            <person name="Nolan M."/>
            <person name="Ohm R."/>
            <person name="Pangilinan J."/>
            <person name="Park H.-J."/>
            <person name="Ramirez L."/>
            <person name="Alfaro M."/>
            <person name="Sun H."/>
            <person name="Tritt A."/>
            <person name="Yoshinaga Y."/>
            <person name="Zwiers L.-H."/>
            <person name="Turgeon B."/>
            <person name="Goodwin S."/>
            <person name="Spatafora J."/>
            <person name="Crous P."/>
            <person name="Grigoriev I."/>
        </authorList>
    </citation>
    <scope>NUCLEOTIDE SEQUENCE</scope>
    <source>
        <strain evidence="2">CBS 627.86</strain>
    </source>
</reference>
<dbReference type="PANTHER" id="PTHR47843">
    <property type="entry name" value="BTB DOMAIN-CONTAINING PROTEIN-RELATED"/>
    <property type="match status" value="1"/>
</dbReference>
<evidence type="ECO:0000313" key="2">
    <source>
        <dbReference type="EMBL" id="KAF2114176.1"/>
    </source>
</evidence>
<dbReference type="Proteomes" id="UP000799770">
    <property type="component" value="Unassembled WGS sequence"/>
</dbReference>
<protein>
    <recommendedName>
        <fullName evidence="1">BTB domain-containing protein</fullName>
    </recommendedName>
</protein>
<dbReference type="PROSITE" id="PS50097">
    <property type="entry name" value="BTB"/>
    <property type="match status" value="1"/>
</dbReference>
<dbReference type="InterPro" id="IPR011333">
    <property type="entry name" value="SKP1/BTB/POZ_sf"/>
</dbReference>
<dbReference type="CDD" id="cd18186">
    <property type="entry name" value="BTB_POZ_ZBTB_KLHL-like"/>
    <property type="match status" value="1"/>
</dbReference>
<dbReference type="Gene3D" id="3.30.710.10">
    <property type="entry name" value="Potassium Channel Kv1.1, Chain A"/>
    <property type="match status" value="1"/>
</dbReference>
<sequence length="369" mass="41487">MDSGFHSHGFHTNGVCIRGFPPLIPLMSHFQPPQPQPGEEGFQLPSAIVSHLGGYFANGQYSDLQVKYDRDRKLVSVHKIILCTQSKWFSKALGGQFQESKQNTIALHDDYPASVECMFEYMYTGSYENIYSKAQQINSQLSQFDLDIHAYAAGDKYDIPALRDQAIACYINRAQHLWMQNIAYEGPESPRRSHILFEYERFLNSVTLLYAKTPTASDPMRRATIGLIKHYFGKLSGVKFFSTMLAYHDEFRCDMEASLADDGIQLSVVTREGSWREKDAKLRFTNGARQPGALVAEGREDSRSMAMQTPPMWDDSDNVDNHGDKVNDLGSTVEDIGIMFEDGVESMVGVESTYDGVDSTDDGAIYTEL</sequence>
<feature type="domain" description="BTB" evidence="1">
    <location>
        <begin position="62"/>
        <end position="128"/>
    </location>
</feature>
<dbReference type="OrthoDB" id="6359816at2759"/>